<feature type="region of interest" description="Disordered" evidence="1">
    <location>
        <begin position="197"/>
        <end position="217"/>
    </location>
</feature>
<dbReference type="Proteomes" id="UP000583800">
    <property type="component" value="Unassembled WGS sequence"/>
</dbReference>
<dbReference type="AlphaFoldDB" id="A0A7X0C4D5"/>
<reference evidence="2 3" key="1">
    <citation type="submission" date="2020-08" db="EMBL/GenBank/DDBJ databases">
        <title>Sequencing the genomes of 1000 actinobacteria strains.</title>
        <authorList>
            <person name="Klenk H.-P."/>
        </authorList>
    </citation>
    <scope>NUCLEOTIDE SEQUENCE [LARGE SCALE GENOMIC DNA]</scope>
    <source>
        <strain evidence="2 3">DSM 45913</strain>
    </source>
</reference>
<evidence type="ECO:0000313" key="3">
    <source>
        <dbReference type="Proteomes" id="UP000583800"/>
    </source>
</evidence>
<gene>
    <name evidence="2" type="ORF">FHU36_003780</name>
</gene>
<comment type="caution">
    <text evidence="2">The sequence shown here is derived from an EMBL/GenBank/DDBJ whole genome shotgun (WGS) entry which is preliminary data.</text>
</comment>
<proteinExistence type="predicted"/>
<organism evidence="2 3">
    <name type="scientific">Nonomuraea muscovyensis</name>
    <dbReference type="NCBI Taxonomy" id="1124761"/>
    <lineage>
        <taxon>Bacteria</taxon>
        <taxon>Bacillati</taxon>
        <taxon>Actinomycetota</taxon>
        <taxon>Actinomycetes</taxon>
        <taxon>Streptosporangiales</taxon>
        <taxon>Streptosporangiaceae</taxon>
        <taxon>Nonomuraea</taxon>
    </lineage>
</organism>
<evidence type="ECO:0000256" key="1">
    <source>
        <dbReference type="SAM" id="MobiDB-lite"/>
    </source>
</evidence>
<dbReference type="EMBL" id="JACHJB010000002">
    <property type="protein sequence ID" value="MBB6347235.1"/>
    <property type="molecule type" value="Genomic_DNA"/>
</dbReference>
<sequence>MTLYLNLPQNTRQVEYLSALPGSIVLPDPPHGLDDVPQDKALICVLDMGTYEAAGYIITETDLSNWTRSAADRPLTWLFMDRLVADDLCPDAAEIRQSWQADLQADAEAAAHTDNLLPIARASRSGIGLHIATLRRYAKALRREPQGIRSDDLLTDPGVQRIAAVDLDALADDLEKWIAHDWLAVIDLSTERQNLAGPLPHFPGIGPDDDQGGEAQH</sequence>
<name>A0A7X0C4D5_9ACTN</name>
<dbReference type="RefSeq" id="WP_185085219.1">
    <property type="nucleotide sequence ID" value="NZ_JACHJB010000002.1"/>
</dbReference>
<feature type="compositionally biased region" description="Acidic residues" evidence="1">
    <location>
        <begin position="207"/>
        <end position="217"/>
    </location>
</feature>
<protein>
    <submittedName>
        <fullName evidence="2">Uncharacterized protein</fullName>
    </submittedName>
</protein>
<accession>A0A7X0C4D5</accession>
<evidence type="ECO:0000313" key="2">
    <source>
        <dbReference type="EMBL" id="MBB6347235.1"/>
    </source>
</evidence>
<keyword evidence="3" id="KW-1185">Reference proteome</keyword>